<dbReference type="InterPro" id="IPR022998">
    <property type="entry name" value="ThiamineP_synth_TenI"/>
</dbReference>
<dbReference type="Pfam" id="PF02581">
    <property type="entry name" value="TMP-TENI"/>
    <property type="match status" value="1"/>
</dbReference>
<dbReference type="SUPFAM" id="SSF51391">
    <property type="entry name" value="Thiamin phosphate synthase"/>
    <property type="match status" value="1"/>
</dbReference>
<evidence type="ECO:0000313" key="6">
    <source>
        <dbReference type="Proteomes" id="UP000307087"/>
    </source>
</evidence>
<reference evidence="5 6" key="1">
    <citation type="journal article" date="2009" name="Int. J. Syst. Evol. Microbiol.">
        <title>Nocardioides caeni sp. nov., isolated from wastewater.</title>
        <authorList>
            <person name="Yoon J.H."/>
            <person name="Kang S.J."/>
            <person name="Park S."/>
            <person name="Kim W."/>
            <person name="Oh T.K."/>
        </authorList>
    </citation>
    <scope>NUCLEOTIDE SEQUENCE [LARGE SCALE GENOMIC DNA]</scope>
    <source>
        <strain evidence="5 6">DSM 23134</strain>
    </source>
</reference>
<evidence type="ECO:0000313" key="5">
    <source>
        <dbReference type="EMBL" id="THV14559.1"/>
    </source>
</evidence>
<dbReference type="Proteomes" id="UP000307087">
    <property type="component" value="Unassembled WGS sequence"/>
</dbReference>
<dbReference type="CDD" id="cd00564">
    <property type="entry name" value="TMP_TenI"/>
    <property type="match status" value="1"/>
</dbReference>
<dbReference type="AlphaFoldDB" id="A0A4S8NHC9"/>
<organism evidence="5 6">
    <name type="scientific">Nocardioides caeni</name>
    <dbReference type="NCBI Taxonomy" id="574700"/>
    <lineage>
        <taxon>Bacteria</taxon>
        <taxon>Bacillati</taxon>
        <taxon>Actinomycetota</taxon>
        <taxon>Actinomycetes</taxon>
        <taxon>Propionibacteriales</taxon>
        <taxon>Nocardioidaceae</taxon>
        <taxon>Nocardioides</taxon>
    </lineage>
</organism>
<evidence type="ECO:0000256" key="2">
    <source>
        <dbReference type="ARBA" id="ARBA00004948"/>
    </source>
</evidence>
<protein>
    <submittedName>
        <fullName evidence="5">Thiamine phosphate synthase</fullName>
    </submittedName>
</protein>
<dbReference type="EMBL" id="STGW01000004">
    <property type="protein sequence ID" value="THV14559.1"/>
    <property type="molecule type" value="Genomic_DNA"/>
</dbReference>
<dbReference type="GO" id="GO:0009228">
    <property type="term" value="P:thiamine biosynthetic process"/>
    <property type="evidence" value="ECO:0007669"/>
    <property type="project" value="UniProtKB-KW"/>
</dbReference>
<dbReference type="PANTHER" id="PTHR20857:SF15">
    <property type="entry name" value="THIAMINE-PHOSPHATE SYNTHASE"/>
    <property type="match status" value="1"/>
</dbReference>
<dbReference type="RefSeq" id="WP_136562323.1">
    <property type="nucleotide sequence ID" value="NZ_BAABLS010000003.1"/>
</dbReference>
<dbReference type="PANTHER" id="PTHR20857">
    <property type="entry name" value="THIAMINE-PHOSPHATE PYROPHOSPHORYLASE"/>
    <property type="match status" value="1"/>
</dbReference>
<dbReference type="OrthoDB" id="3191080at2"/>
<dbReference type="GO" id="GO:0004789">
    <property type="term" value="F:thiamine-phosphate diphosphorylase activity"/>
    <property type="evidence" value="ECO:0007669"/>
    <property type="project" value="TreeGrafter"/>
</dbReference>
<comment type="function">
    <text evidence="1">Condenses 4-methyl-5-(beta-hydroxyethyl)thiazole monophosphate (THZ-P) and 2-methyl-4-amino-5-hydroxymethyl pyrimidine pyrophosphate (HMP-PP) to form thiamine monophosphate (TMP).</text>
</comment>
<gene>
    <name evidence="5" type="ORF">E9934_07745</name>
</gene>
<keyword evidence="3" id="KW-0784">Thiamine biosynthesis</keyword>
<keyword evidence="6" id="KW-1185">Reference proteome</keyword>
<accession>A0A4S8NHC9</accession>
<comment type="pathway">
    <text evidence="2">Cofactor biosynthesis; thiamine diphosphate biosynthesis.</text>
</comment>
<proteinExistence type="predicted"/>
<evidence type="ECO:0000256" key="1">
    <source>
        <dbReference type="ARBA" id="ARBA00003814"/>
    </source>
</evidence>
<evidence type="ECO:0000256" key="3">
    <source>
        <dbReference type="ARBA" id="ARBA00022977"/>
    </source>
</evidence>
<comment type="caution">
    <text evidence="5">The sequence shown here is derived from an EMBL/GenBank/DDBJ whole genome shotgun (WGS) entry which is preliminary data.</text>
</comment>
<dbReference type="InterPro" id="IPR036206">
    <property type="entry name" value="ThiamineP_synth_sf"/>
</dbReference>
<dbReference type="GO" id="GO:0005737">
    <property type="term" value="C:cytoplasm"/>
    <property type="evidence" value="ECO:0007669"/>
    <property type="project" value="TreeGrafter"/>
</dbReference>
<name>A0A4S8NHC9_9ACTN</name>
<feature type="domain" description="Thiamine phosphate synthase/TenI" evidence="4">
    <location>
        <begin position="10"/>
        <end position="172"/>
    </location>
</feature>
<sequence length="190" mass="19479">MSRPGSRRLVVLTDRTQVPRGRSLCDVITAVADGGADQLLLRETDLPDPERDRLAAHARSCGLEVIAAHRTVSGCSGVHLPASAPPPGQPIRWGRSCHSRADVAAAASEGAWWTTLSPYALTASKPGHGPPLPASAFAGLPLPAYALGGITPANVAAAREAGAFGVAVMGAVMRAEDPASVVAALLREVT</sequence>
<dbReference type="Gene3D" id="3.20.20.70">
    <property type="entry name" value="Aldolase class I"/>
    <property type="match status" value="1"/>
</dbReference>
<dbReference type="InterPro" id="IPR013785">
    <property type="entry name" value="Aldolase_TIM"/>
</dbReference>
<evidence type="ECO:0000259" key="4">
    <source>
        <dbReference type="Pfam" id="PF02581"/>
    </source>
</evidence>